<proteinExistence type="predicted"/>
<dbReference type="InterPro" id="IPR014756">
    <property type="entry name" value="Ig_E-set"/>
</dbReference>
<dbReference type="InterPro" id="IPR017850">
    <property type="entry name" value="Alkaline_phosphatase_core_sf"/>
</dbReference>
<sequence>MTDAASNTWTKATGVTAAQADEEIWYSSGAKSVTGVTVSVSSAASISFTVLDVTGASAPVDQQATSFGTGTAATTGTTPPTTAASEIAIADIGWNSTATPSGQTLGYQTTTVFQSKASGVASGEQAAWTALSATGTQTYGATLSSSVAWTGAIATFKAGGGPPPPAPTISGFSPSSGPAGTSVTITGTGFTGVTGVTFNGVAATITGTSTDTQVVATAPAGGTGAIVVTTPSGSASTTSCAPSPCSPTTFTVTTAGPQPHIMFIIEENKAYNSAVGSPYIIGNSSAPYINSLANTYRSATKWYGDEHGSPSDYYDLISGNSQQGSSKPYTAPTIADQFNSAGIPWLAYMEGMPNACYTGQPTAYYSPTHNPFAAFSNYSTLCGNVTPYPCPISSGCANSSTGATNMVATLDGANAPDFVWISPNMCDDMHTNGNPCPSNGVATGDNWLSHNLPAVLASSWYQTGGVIVITWDESIGKDISGGGIPGITGGHVATVVISSHNQGGGQFTSAGDLFGILHGVEKSYNLLPFLGQAANAGNGDISQAF</sequence>
<dbReference type="InterPro" id="IPR007312">
    <property type="entry name" value="Phosphoesterase"/>
</dbReference>
<evidence type="ECO:0000256" key="1">
    <source>
        <dbReference type="ARBA" id="ARBA00022801"/>
    </source>
</evidence>
<comment type="caution">
    <text evidence="2">The sequence shown here is derived from an EMBL/GenBank/DDBJ whole genome shotgun (WGS) entry which is preliminary data.</text>
</comment>
<dbReference type="Proteomes" id="UP000606991">
    <property type="component" value="Unassembled WGS sequence"/>
</dbReference>
<dbReference type="PANTHER" id="PTHR31956:SF8">
    <property type="entry name" value="ACID PHOSPHATASE PHOA (AFU_ORTHOLOGUE AFUA_1G03570)"/>
    <property type="match status" value="1"/>
</dbReference>
<name>A0A934N0V1_9BACT</name>
<dbReference type="PANTHER" id="PTHR31956">
    <property type="entry name" value="NON-SPECIFIC PHOSPHOLIPASE C4-RELATED"/>
    <property type="match status" value="1"/>
</dbReference>
<evidence type="ECO:0000313" key="3">
    <source>
        <dbReference type="Proteomes" id="UP000606991"/>
    </source>
</evidence>
<dbReference type="GO" id="GO:0016788">
    <property type="term" value="F:hydrolase activity, acting on ester bonds"/>
    <property type="evidence" value="ECO:0007669"/>
    <property type="project" value="InterPro"/>
</dbReference>
<accession>A0A934N0V1</accession>
<dbReference type="GO" id="GO:0009395">
    <property type="term" value="P:phospholipid catabolic process"/>
    <property type="evidence" value="ECO:0007669"/>
    <property type="project" value="TreeGrafter"/>
</dbReference>
<organism evidence="2 3">
    <name type="scientific">Candidatus Aeolococcus gillhamiae</name>
    <dbReference type="NCBI Taxonomy" id="3127015"/>
    <lineage>
        <taxon>Bacteria</taxon>
        <taxon>Bacillati</taxon>
        <taxon>Candidatus Dormiibacterota</taxon>
        <taxon>Candidatus Dormibacteria</taxon>
        <taxon>Candidatus Aeolococcales</taxon>
        <taxon>Candidatus Aeolococcaceae</taxon>
        <taxon>Candidatus Aeolococcus</taxon>
    </lineage>
</organism>
<keyword evidence="1" id="KW-0378">Hydrolase</keyword>
<evidence type="ECO:0000313" key="2">
    <source>
        <dbReference type="EMBL" id="MBJ7596270.1"/>
    </source>
</evidence>
<gene>
    <name evidence="2" type="ORF">JF886_15690</name>
</gene>
<protein>
    <submittedName>
        <fullName evidence="2">IPT/TIG domain-containing protein</fullName>
    </submittedName>
</protein>
<dbReference type="Gene3D" id="3.40.720.10">
    <property type="entry name" value="Alkaline Phosphatase, subunit A"/>
    <property type="match status" value="1"/>
</dbReference>
<dbReference type="InterPro" id="IPR013783">
    <property type="entry name" value="Ig-like_fold"/>
</dbReference>
<dbReference type="Gene3D" id="2.60.40.10">
    <property type="entry name" value="Immunoglobulins"/>
    <property type="match status" value="1"/>
</dbReference>
<dbReference type="SUPFAM" id="SSF81296">
    <property type="entry name" value="E set domains"/>
    <property type="match status" value="1"/>
</dbReference>
<dbReference type="RefSeq" id="WP_337314162.1">
    <property type="nucleotide sequence ID" value="NZ_JAEKNS010000154.1"/>
</dbReference>
<reference evidence="2 3" key="1">
    <citation type="submission" date="2020-10" db="EMBL/GenBank/DDBJ databases">
        <title>Ca. Dormibacterota MAGs.</title>
        <authorList>
            <person name="Montgomery K."/>
        </authorList>
    </citation>
    <scope>NUCLEOTIDE SEQUENCE [LARGE SCALE GENOMIC DNA]</scope>
    <source>
        <strain evidence="2">SC8812_S17_18</strain>
    </source>
</reference>
<dbReference type="EMBL" id="JAEKNS010000154">
    <property type="protein sequence ID" value="MBJ7596270.1"/>
    <property type="molecule type" value="Genomic_DNA"/>
</dbReference>
<dbReference type="AlphaFoldDB" id="A0A934N0V1"/>
<dbReference type="Pfam" id="PF04185">
    <property type="entry name" value="Phosphoesterase"/>
    <property type="match status" value="1"/>
</dbReference>